<keyword evidence="1" id="KW-0472">Membrane</keyword>
<keyword evidence="1" id="KW-0812">Transmembrane</keyword>
<evidence type="ECO:0000313" key="3">
    <source>
        <dbReference type="Proteomes" id="UP000652567"/>
    </source>
</evidence>
<dbReference type="EMBL" id="PRDL01000001">
    <property type="protein sequence ID" value="MBE8717162.1"/>
    <property type="molecule type" value="Genomic_DNA"/>
</dbReference>
<gene>
    <name evidence="2" type="primary">rhlP</name>
    <name evidence="2" type="ORF">C4F51_08170</name>
</gene>
<dbReference type="AlphaFoldDB" id="A0A928YTS2"/>
<evidence type="ECO:0000313" key="2">
    <source>
        <dbReference type="EMBL" id="MBE8717162.1"/>
    </source>
</evidence>
<reference evidence="2" key="1">
    <citation type="submission" date="2018-07" db="EMBL/GenBank/DDBJ databases">
        <title>Genome assembly of strain Ka43.</title>
        <authorList>
            <person name="Kukolya J."/>
            <person name="Nagy I."/>
            <person name="Horvath B."/>
            <person name="Toth A."/>
        </authorList>
    </citation>
    <scope>NUCLEOTIDE SEQUENCE</scope>
    <source>
        <strain evidence="2">KB43</strain>
    </source>
</reference>
<dbReference type="Proteomes" id="UP000652567">
    <property type="component" value="Unassembled WGS sequence"/>
</dbReference>
<dbReference type="RefSeq" id="WP_193908792.1">
    <property type="nucleotide sequence ID" value="NZ_PRDL01000001.1"/>
</dbReference>
<protein>
    <submittedName>
        <fullName evidence="2">Rhombotarget lipoprotein</fullName>
    </submittedName>
</protein>
<dbReference type="PROSITE" id="PS51257">
    <property type="entry name" value="PROKAR_LIPOPROTEIN"/>
    <property type="match status" value="1"/>
</dbReference>
<keyword evidence="3" id="KW-1185">Reference proteome</keyword>
<name>A0A928YTS2_9GAMM</name>
<dbReference type="InterPro" id="IPR026443">
    <property type="entry name" value="Rhombo_lipo"/>
</dbReference>
<keyword evidence="1" id="KW-1133">Transmembrane helix</keyword>
<sequence>MKYRVLLLVITGLWLSGCSSFFGNHAGKNTVSSSLVQYLYPDEESRKAISESIPHLQLPVKVGIAFIPPTGGAYGSVLDSKTQMDLLEKVRSSFKEYEYIDRIEIIPATYLAQGKGFDTLDQLARLYDVDIMALVSYDQMARSYENNAALLYWTIVGMYVIPGNDNSVQTFVDTAVFDVASRKMLFRAPGLSKTERSSTAVGAEKNMHRQSLQGFELAVDDMVVNLNSELDRFKTRVKEEKVASVEYRNRSYGGGALGGVVCAGLLLLAFARRGSLRS</sequence>
<organism evidence="2 3">
    <name type="scientific">Cellvibrio polysaccharolyticus</name>
    <dbReference type="NCBI Taxonomy" id="2082724"/>
    <lineage>
        <taxon>Bacteria</taxon>
        <taxon>Pseudomonadati</taxon>
        <taxon>Pseudomonadota</taxon>
        <taxon>Gammaproteobacteria</taxon>
        <taxon>Cellvibrionales</taxon>
        <taxon>Cellvibrionaceae</taxon>
        <taxon>Cellvibrio</taxon>
    </lineage>
</organism>
<keyword evidence="2" id="KW-0449">Lipoprotein</keyword>
<proteinExistence type="predicted"/>
<comment type="caution">
    <text evidence="2">The sequence shown here is derived from an EMBL/GenBank/DDBJ whole genome shotgun (WGS) entry which is preliminary data.</text>
</comment>
<evidence type="ECO:0000256" key="1">
    <source>
        <dbReference type="SAM" id="Phobius"/>
    </source>
</evidence>
<feature type="transmembrane region" description="Helical" evidence="1">
    <location>
        <begin position="252"/>
        <end position="271"/>
    </location>
</feature>
<dbReference type="NCBIfam" id="TIGR04179">
    <property type="entry name" value="rhombo_lipo"/>
    <property type="match status" value="1"/>
</dbReference>
<accession>A0A928YTS2</accession>